<dbReference type="Proteomes" id="UP000028549">
    <property type="component" value="Unassembled WGS sequence"/>
</dbReference>
<keyword evidence="7" id="KW-1185">Reference proteome</keyword>
<dbReference type="RefSeq" id="WP_029565239.1">
    <property type="nucleotide sequence ID" value="NZ_JNVC02000001.1"/>
</dbReference>
<dbReference type="InterPro" id="IPR003507">
    <property type="entry name" value="S66_fam"/>
</dbReference>
<dbReference type="Gene3D" id="3.40.50.10740">
    <property type="entry name" value="Class I glutamine amidotransferase-like"/>
    <property type="match status" value="1"/>
</dbReference>
<dbReference type="PANTHER" id="PTHR30237:SF5">
    <property type="entry name" value="CARBOXYPEPTIDASE VC_A0337-RELATED"/>
    <property type="match status" value="1"/>
</dbReference>
<dbReference type="PANTHER" id="PTHR30237">
    <property type="entry name" value="MURAMOYLTETRAPEPTIDE CARBOXYPEPTIDASE"/>
    <property type="match status" value="1"/>
</dbReference>
<dbReference type="GO" id="GO:0016787">
    <property type="term" value="F:hydrolase activity"/>
    <property type="evidence" value="ECO:0007669"/>
    <property type="project" value="UniProtKB-KW"/>
</dbReference>
<feature type="domain" description="LD-carboxypeptidase C-terminal" evidence="5">
    <location>
        <begin position="201"/>
        <end position="323"/>
    </location>
</feature>
<dbReference type="OrthoDB" id="9807329at2"/>
<sequence>MITYPMLKSNAVIGVTAPSSGVPQELHGLLKQATGKMESRGYTIITGETAWTQEKAKSAHAAKRSEEFNQMMQDDRIDFILPPWGGELAMEMLEGVDYDAIKEKWILGYSDVSVLTLAITLKTGMATAHGTNLIDLRGESSDPITAMWETVLKTERGGKVTQTSSQKYQKEWQHENPTPHVYHLTEPTVWKTVSGQAEQVKGRLLGGCIDVIKHLAGTPLGDVKAFSQTHIGGDPILWYFENCALTATDLRISLVQLKMAGWFENCSGILFGRSPANHPVEGYTAEDVYEDLASELGVPVIYDIDCGHQPPQLTLINGAFAEVTVENGKGIVVQEFR</sequence>
<feature type="active site" description="Nucleophile" evidence="3">
    <location>
        <position position="110"/>
    </location>
</feature>
<dbReference type="Gene3D" id="3.50.30.60">
    <property type="entry name" value="LD-carboxypeptidase A C-terminal domain-like"/>
    <property type="match status" value="1"/>
</dbReference>
<dbReference type="EMBL" id="JNVC02000001">
    <property type="protein sequence ID" value="KEZ53628.1"/>
    <property type="molecule type" value="Genomic_DNA"/>
</dbReference>
<keyword evidence="2" id="KW-0378">Hydrolase</keyword>
<protein>
    <submittedName>
        <fullName evidence="6">Peptidase S66</fullName>
    </submittedName>
</protein>
<dbReference type="InterPro" id="IPR027461">
    <property type="entry name" value="Carboxypeptidase_A_C_sf"/>
</dbReference>
<evidence type="ECO:0000259" key="4">
    <source>
        <dbReference type="Pfam" id="PF02016"/>
    </source>
</evidence>
<evidence type="ECO:0000256" key="1">
    <source>
        <dbReference type="ARBA" id="ARBA00010233"/>
    </source>
</evidence>
<name>A0A084H216_METID</name>
<comment type="caution">
    <text evidence="6">The sequence shown here is derived from an EMBL/GenBank/DDBJ whole genome shotgun (WGS) entry which is preliminary data.</text>
</comment>
<evidence type="ECO:0000313" key="7">
    <source>
        <dbReference type="Proteomes" id="UP000028549"/>
    </source>
</evidence>
<evidence type="ECO:0000259" key="5">
    <source>
        <dbReference type="Pfam" id="PF17676"/>
    </source>
</evidence>
<dbReference type="InterPro" id="IPR027478">
    <property type="entry name" value="LdcA_N"/>
</dbReference>
<dbReference type="STRING" id="246786.GS18_0201195"/>
<dbReference type="InterPro" id="IPR040449">
    <property type="entry name" value="Peptidase_S66_N"/>
</dbReference>
<dbReference type="SUPFAM" id="SSF141986">
    <property type="entry name" value="LD-carboxypeptidase A C-terminal domain-like"/>
    <property type="match status" value="1"/>
</dbReference>
<comment type="similarity">
    <text evidence="1">Belongs to the peptidase S66 family.</text>
</comment>
<evidence type="ECO:0000256" key="3">
    <source>
        <dbReference type="PIRSR" id="PIRSR028757-1"/>
    </source>
</evidence>
<dbReference type="SUPFAM" id="SSF52317">
    <property type="entry name" value="Class I glutamine amidotransferase-like"/>
    <property type="match status" value="1"/>
</dbReference>
<dbReference type="Pfam" id="PF02016">
    <property type="entry name" value="Peptidase_S66"/>
    <property type="match status" value="1"/>
</dbReference>
<feature type="active site" description="Charge relay system" evidence="3">
    <location>
        <position position="308"/>
    </location>
</feature>
<feature type="active site" description="Charge relay system" evidence="3">
    <location>
        <position position="241"/>
    </location>
</feature>
<dbReference type="AlphaFoldDB" id="A0A084H216"/>
<evidence type="ECO:0000256" key="2">
    <source>
        <dbReference type="ARBA" id="ARBA00022801"/>
    </source>
</evidence>
<gene>
    <name evidence="6" type="ORF">GS18_0201195</name>
</gene>
<dbReference type="InterPro" id="IPR029062">
    <property type="entry name" value="Class_I_gatase-like"/>
</dbReference>
<dbReference type="Pfam" id="PF17676">
    <property type="entry name" value="Peptidase_S66C"/>
    <property type="match status" value="1"/>
</dbReference>
<accession>A0A084H216</accession>
<organism evidence="6 7">
    <name type="scientific">Metabacillus indicus</name>
    <name type="common">Bacillus indicus</name>
    <dbReference type="NCBI Taxonomy" id="246786"/>
    <lineage>
        <taxon>Bacteria</taxon>
        <taxon>Bacillati</taxon>
        <taxon>Bacillota</taxon>
        <taxon>Bacilli</taxon>
        <taxon>Bacillales</taxon>
        <taxon>Bacillaceae</taxon>
        <taxon>Metabacillus</taxon>
    </lineage>
</organism>
<dbReference type="CDD" id="cd07062">
    <property type="entry name" value="Peptidase_S66_mccF_like"/>
    <property type="match status" value="1"/>
</dbReference>
<dbReference type="PIRSF" id="PIRSF028757">
    <property type="entry name" value="LD-carboxypeptidase"/>
    <property type="match status" value="1"/>
</dbReference>
<dbReference type="InterPro" id="IPR040921">
    <property type="entry name" value="Peptidase_S66C"/>
</dbReference>
<feature type="domain" description="LD-carboxypeptidase N-terminal" evidence="4">
    <location>
        <begin position="13"/>
        <end position="130"/>
    </location>
</feature>
<reference evidence="6 7" key="1">
    <citation type="journal article" date="2005" name="Int. J. Syst. Evol. Microbiol.">
        <title>Bacillus cibi sp. nov., isolated from jeotgal, a traditional Korean fermented seafood.</title>
        <authorList>
            <person name="Yoon J.H."/>
            <person name="Lee C.H."/>
            <person name="Oh T.K."/>
        </authorList>
    </citation>
    <scope>NUCLEOTIDE SEQUENCE [LARGE SCALE GENOMIC DNA]</scope>
    <source>
        <strain evidence="6 7">DSM 16189</strain>
    </source>
</reference>
<evidence type="ECO:0000313" key="6">
    <source>
        <dbReference type="EMBL" id="KEZ53628.1"/>
    </source>
</evidence>
<proteinExistence type="inferred from homology"/>